<proteinExistence type="predicted"/>
<reference evidence="1 2" key="1">
    <citation type="submission" date="2023-07" db="EMBL/GenBank/DDBJ databases">
        <title>Novel species in genus Planococcus.</title>
        <authorList>
            <person name="Ning S."/>
        </authorList>
    </citation>
    <scope>NUCLEOTIDE SEQUENCE [LARGE SCALE GENOMIC DNA]</scope>
    <source>
        <strain evidence="1 2">N017</strain>
    </source>
</reference>
<evidence type="ECO:0000313" key="2">
    <source>
        <dbReference type="Proteomes" id="UP001172142"/>
    </source>
</evidence>
<dbReference type="Proteomes" id="UP001172142">
    <property type="component" value="Unassembled WGS sequence"/>
</dbReference>
<evidence type="ECO:0000313" key="1">
    <source>
        <dbReference type="EMBL" id="MDN7245661.1"/>
    </source>
</evidence>
<protein>
    <submittedName>
        <fullName evidence="1">Uncharacterized protein</fullName>
    </submittedName>
</protein>
<comment type="caution">
    <text evidence="1">The sequence shown here is derived from an EMBL/GenBank/DDBJ whole genome shotgun (WGS) entry which is preliminary data.</text>
</comment>
<organism evidence="1 2">
    <name type="scientific">Planococcus shenhongbingii</name>
    <dbReference type="NCBI Taxonomy" id="3058398"/>
    <lineage>
        <taxon>Bacteria</taxon>
        <taxon>Bacillati</taxon>
        <taxon>Bacillota</taxon>
        <taxon>Bacilli</taxon>
        <taxon>Bacillales</taxon>
        <taxon>Caryophanaceae</taxon>
        <taxon>Planococcus</taxon>
    </lineage>
</organism>
<sequence>MKSIRVTKYNPQNKDANGHYTLVEEWIGMSDVGKLYQGQIFTMEQYLVTEEKYIQAVEVLIKKTGVNHLKLVDLENYSHETALNLSEGKTIPISLVRELIKMILRGVVWGRLVAKNQFEVHFGYDYYMYFVGESLMDDIIEELRKIDGLYVEDVQSPYLE</sequence>
<name>A0ABT8NCU3_9BACL</name>
<accession>A0ABT8NCU3</accession>
<dbReference type="RefSeq" id="WP_301856314.1">
    <property type="nucleotide sequence ID" value="NZ_JAUJWU010000002.1"/>
</dbReference>
<dbReference type="EMBL" id="JAUJWU010000002">
    <property type="protein sequence ID" value="MDN7245661.1"/>
    <property type="molecule type" value="Genomic_DNA"/>
</dbReference>
<keyword evidence="2" id="KW-1185">Reference proteome</keyword>
<gene>
    <name evidence="1" type="ORF">QWY13_09115</name>
</gene>